<accession>A0A7S3C3X4</accession>
<protein>
    <submittedName>
        <fullName evidence="1">Uncharacterized protein</fullName>
    </submittedName>
</protein>
<name>A0A7S3C3X4_9VIRI</name>
<evidence type="ECO:0000313" key="1">
    <source>
        <dbReference type="EMBL" id="CAE0153417.1"/>
    </source>
</evidence>
<dbReference type="AlphaFoldDB" id="A0A7S3C3X4"/>
<organism evidence="1">
    <name type="scientific">Prasinoderma singulare</name>
    <dbReference type="NCBI Taxonomy" id="676789"/>
    <lineage>
        <taxon>Eukaryota</taxon>
        <taxon>Viridiplantae</taxon>
        <taxon>Prasinodermophyta</taxon>
        <taxon>Prasinodermophyceae</taxon>
        <taxon>Prasinodermales</taxon>
        <taxon>Prasinodermaceae</taxon>
        <taxon>Prasinoderma</taxon>
    </lineage>
</organism>
<dbReference type="EMBL" id="HBHY01022173">
    <property type="protein sequence ID" value="CAE0153417.1"/>
    <property type="molecule type" value="Transcribed_RNA"/>
</dbReference>
<sequence>MYIPDGELTWDVLLCAGAAGDLNAVRGCYNAYLDTAEALCSSGDSGGEVFAPGAELAAGLDSADEAVAAAIAAAGDMSLALQRCSTMLGQVTSGARAPLAARTLVSIGGSLKEMAERIKAEKKTSKFDILSLGKGMASAISCPCCFPGAEGDATRVEFAHLLRGWVDGPGVLGCDARALAAMDAVLEVCEAMPRFCVGDKVELNADGEKYSRGQIVAHWWRHPTWEADAPAAIYQVQLEDDGSELGGELIFATKDIDACLRAV</sequence>
<proteinExistence type="predicted"/>
<gene>
    <name evidence="1" type="ORF">PSIN1315_LOCUS14180</name>
</gene>
<reference evidence="1" key="1">
    <citation type="submission" date="2021-01" db="EMBL/GenBank/DDBJ databases">
        <authorList>
            <person name="Corre E."/>
            <person name="Pelletier E."/>
            <person name="Niang G."/>
            <person name="Scheremetjew M."/>
            <person name="Finn R."/>
            <person name="Kale V."/>
            <person name="Holt S."/>
            <person name="Cochrane G."/>
            <person name="Meng A."/>
            <person name="Brown T."/>
            <person name="Cohen L."/>
        </authorList>
    </citation>
    <scope>NUCLEOTIDE SEQUENCE</scope>
    <source>
        <strain evidence="1">RCC927</strain>
    </source>
</reference>